<evidence type="ECO:0000259" key="2">
    <source>
        <dbReference type="Pfam" id="PF24855"/>
    </source>
</evidence>
<dbReference type="Proteomes" id="UP000789508">
    <property type="component" value="Unassembled WGS sequence"/>
</dbReference>
<dbReference type="PANTHER" id="PTHR39460">
    <property type="entry name" value="EXPRESSED PROTEIN"/>
    <property type="match status" value="1"/>
</dbReference>
<sequence>MSRSTPNRQGTLSVSSSHSSSLLRLLFFLAFITISTALPASTSTTSTNNNNIPQPFDTTLNYNLTSSCLSFFQTFTKDQNFQKCYSFGFLLLNSNNFAVQSRNVSSVPALLDQICNAPNSSDECNKIMSTYASQIVSSSNCRTDLQSQNPIATEAFVSFNTYQLYQLAGCSKNSSNVYCYVDALAQKLGLGIFYLPSGTQLTAPQEQLPCSECNQKILNIYSEYAGDSSLPLSQTFSPVRTYFNDFCGPNFVNEASTVHSASAVSITSDASSLFSRGVIKRSRYTNHIIPGISMLTTMMTSLFGLYLQITKS</sequence>
<comment type="caution">
    <text evidence="3">The sequence shown here is derived from an EMBL/GenBank/DDBJ whole genome shotgun (WGS) entry which is preliminary data.</text>
</comment>
<evidence type="ECO:0000256" key="1">
    <source>
        <dbReference type="SAM" id="Phobius"/>
    </source>
</evidence>
<gene>
    <name evidence="3" type="ORF">ALEPTO_LOCUS7411</name>
</gene>
<evidence type="ECO:0000313" key="4">
    <source>
        <dbReference type="Proteomes" id="UP000789508"/>
    </source>
</evidence>
<feature type="domain" description="DUF7729" evidence="2">
    <location>
        <begin position="52"/>
        <end position="254"/>
    </location>
</feature>
<name>A0A9N9BYJ1_9GLOM</name>
<dbReference type="AlphaFoldDB" id="A0A9N9BYJ1"/>
<dbReference type="OrthoDB" id="2564812at2759"/>
<protein>
    <submittedName>
        <fullName evidence="3">8758_t:CDS:1</fullName>
    </submittedName>
</protein>
<accession>A0A9N9BYJ1</accession>
<dbReference type="InterPro" id="IPR056146">
    <property type="entry name" value="DUF7729"/>
</dbReference>
<keyword evidence="1" id="KW-0812">Transmembrane</keyword>
<keyword evidence="4" id="KW-1185">Reference proteome</keyword>
<feature type="transmembrane region" description="Helical" evidence="1">
    <location>
        <begin position="288"/>
        <end position="307"/>
    </location>
</feature>
<keyword evidence="1" id="KW-1133">Transmembrane helix</keyword>
<feature type="transmembrane region" description="Helical" evidence="1">
    <location>
        <begin position="21"/>
        <end position="40"/>
    </location>
</feature>
<dbReference type="PANTHER" id="PTHR39460:SF1">
    <property type="entry name" value="C6 TRANSCRIPTION FACTOR"/>
    <property type="match status" value="1"/>
</dbReference>
<organism evidence="3 4">
    <name type="scientific">Ambispora leptoticha</name>
    <dbReference type="NCBI Taxonomy" id="144679"/>
    <lineage>
        <taxon>Eukaryota</taxon>
        <taxon>Fungi</taxon>
        <taxon>Fungi incertae sedis</taxon>
        <taxon>Mucoromycota</taxon>
        <taxon>Glomeromycotina</taxon>
        <taxon>Glomeromycetes</taxon>
        <taxon>Archaeosporales</taxon>
        <taxon>Ambisporaceae</taxon>
        <taxon>Ambispora</taxon>
    </lineage>
</organism>
<dbReference type="Pfam" id="PF24855">
    <property type="entry name" value="DUF7729"/>
    <property type="match status" value="1"/>
</dbReference>
<keyword evidence="1" id="KW-0472">Membrane</keyword>
<evidence type="ECO:0000313" key="3">
    <source>
        <dbReference type="EMBL" id="CAG8584281.1"/>
    </source>
</evidence>
<dbReference type="EMBL" id="CAJVPS010003179">
    <property type="protein sequence ID" value="CAG8584281.1"/>
    <property type="molecule type" value="Genomic_DNA"/>
</dbReference>
<reference evidence="3" key="1">
    <citation type="submission" date="2021-06" db="EMBL/GenBank/DDBJ databases">
        <authorList>
            <person name="Kallberg Y."/>
            <person name="Tangrot J."/>
            <person name="Rosling A."/>
        </authorList>
    </citation>
    <scope>NUCLEOTIDE SEQUENCE</scope>
    <source>
        <strain evidence="3">FL130A</strain>
    </source>
</reference>
<proteinExistence type="predicted"/>